<dbReference type="SUPFAM" id="SSF51004">
    <property type="entry name" value="C-terminal (heme d1) domain of cytochrome cd1-nitrite reductase"/>
    <property type="match status" value="1"/>
</dbReference>
<organism evidence="1 2">
    <name type="scientific">Sistotremastrum suecicum HHB10207 ss-3</name>
    <dbReference type="NCBI Taxonomy" id="1314776"/>
    <lineage>
        <taxon>Eukaryota</taxon>
        <taxon>Fungi</taxon>
        <taxon>Dikarya</taxon>
        <taxon>Basidiomycota</taxon>
        <taxon>Agaricomycotina</taxon>
        <taxon>Agaricomycetes</taxon>
        <taxon>Sistotremastrales</taxon>
        <taxon>Sistotremastraceae</taxon>
        <taxon>Sistotremastrum</taxon>
    </lineage>
</organism>
<dbReference type="PANTHER" id="PTHR30344">
    <property type="entry name" value="6-PHOSPHOGLUCONOLACTONASE-RELATED"/>
    <property type="match status" value="1"/>
</dbReference>
<dbReference type="AlphaFoldDB" id="A0A166A1Z0"/>
<protein>
    <recommendedName>
        <fullName evidence="3">WD40 repeat-like protein</fullName>
    </recommendedName>
</protein>
<dbReference type="InterPro" id="IPR011048">
    <property type="entry name" value="Haem_d1_sf"/>
</dbReference>
<keyword evidence="2" id="KW-1185">Reference proteome</keyword>
<dbReference type="OrthoDB" id="9972196at2759"/>
<gene>
    <name evidence="1" type="ORF">SISSUDRAFT_229062</name>
</gene>
<dbReference type="Gene3D" id="2.130.10.10">
    <property type="entry name" value="YVTN repeat-like/Quinoprotein amine dehydrogenase"/>
    <property type="match status" value="1"/>
</dbReference>
<accession>A0A166A1Z0</accession>
<name>A0A166A1Z0_9AGAM</name>
<sequence>MSKDYTYTFLVASSNTITIFRFTDPQADPTSEDPKGSRLKVPGIPNWIEKHPTHEFVFVSLDDGEDGKIAAIEFDQTGRDEKVVAKASTLGENPRQFWVGEDQIVIPNSAGPKGHELAQILFSPNDPFFGYAENPLISLPPIQDGTRQIKQVYQPIYRPKSDPETLELLVPDHGTDQIYRLYFDVDNQKWVPRAGPPDKVGSGHILVHDSFLYLISEKRCDLRIYEIDPVRITWRRTIPFPSGRVVRPTGAIRPKQNPHSTAEETWILVPYQSQSDCPLGDDTIAIFTTHPSSTAVGGVRPGLGNITSLRFSKDGKYLAVGGRDSVKIFEWIGKDVDEDKVKNKWLKEVKSIEIKNPTALLWFDLNAVTY</sequence>
<dbReference type="EMBL" id="KV428162">
    <property type="protein sequence ID" value="KZT34878.1"/>
    <property type="molecule type" value="Genomic_DNA"/>
</dbReference>
<reference evidence="1 2" key="1">
    <citation type="journal article" date="2016" name="Mol. Biol. Evol.">
        <title>Comparative Genomics of Early-Diverging Mushroom-Forming Fungi Provides Insights into the Origins of Lignocellulose Decay Capabilities.</title>
        <authorList>
            <person name="Nagy L.G."/>
            <person name="Riley R."/>
            <person name="Tritt A."/>
            <person name="Adam C."/>
            <person name="Daum C."/>
            <person name="Floudas D."/>
            <person name="Sun H."/>
            <person name="Yadav J.S."/>
            <person name="Pangilinan J."/>
            <person name="Larsson K.H."/>
            <person name="Matsuura K."/>
            <person name="Barry K."/>
            <person name="Labutti K."/>
            <person name="Kuo R."/>
            <person name="Ohm R.A."/>
            <person name="Bhattacharya S.S."/>
            <person name="Shirouzu T."/>
            <person name="Yoshinaga Y."/>
            <person name="Martin F.M."/>
            <person name="Grigoriev I.V."/>
            <person name="Hibbett D.S."/>
        </authorList>
    </citation>
    <scope>NUCLEOTIDE SEQUENCE [LARGE SCALE GENOMIC DNA]</scope>
    <source>
        <strain evidence="1 2">HHB10207 ss-3</strain>
    </source>
</reference>
<evidence type="ECO:0000313" key="2">
    <source>
        <dbReference type="Proteomes" id="UP000076798"/>
    </source>
</evidence>
<evidence type="ECO:0008006" key="3">
    <source>
        <dbReference type="Google" id="ProtNLM"/>
    </source>
</evidence>
<dbReference type="GO" id="GO:0017057">
    <property type="term" value="F:6-phosphogluconolactonase activity"/>
    <property type="evidence" value="ECO:0007669"/>
    <property type="project" value="TreeGrafter"/>
</dbReference>
<dbReference type="PANTHER" id="PTHR30344:SF1">
    <property type="entry name" value="6-PHOSPHOGLUCONOLACTONASE"/>
    <property type="match status" value="1"/>
</dbReference>
<dbReference type="Proteomes" id="UP000076798">
    <property type="component" value="Unassembled WGS sequence"/>
</dbReference>
<dbReference type="InterPro" id="IPR050282">
    <property type="entry name" value="Cycloisomerase_2"/>
</dbReference>
<dbReference type="STRING" id="1314776.A0A166A1Z0"/>
<evidence type="ECO:0000313" key="1">
    <source>
        <dbReference type="EMBL" id="KZT34878.1"/>
    </source>
</evidence>
<dbReference type="InterPro" id="IPR015943">
    <property type="entry name" value="WD40/YVTN_repeat-like_dom_sf"/>
</dbReference>
<proteinExistence type="predicted"/>